<dbReference type="GO" id="GO:0046983">
    <property type="term" value="F:protein dimerization activity"/>
    <property type="evidence" value="ECO:0007669"/>
    <property type="project" value="InterPro"/>
</dbReference>
<evidence type="ECO:0000256" key="7">
    <source>
        <dbReference type="ARBA" id="ARBA00022840"/>
    </source>
</evidence>
<keyword evidence="4" id="KW-0808">Transferase</keyword>
<evidence type="ECO:0000256" key="6">
    <source>
        <dbReference type="ARBA" id="ARBA00022777"/>
    </source>
</evidence>
<evidence type="ECO:0000313" key="13">
    <source>
        <dbReference type="Proteomes" id="UP001138997"/>
    </source>
</evidence>
<keyword evidence="9" id="KW-0812">Transmembrane</keyword>
<comment type="caution">
    <text evidence="12">The sequence shown here is derived from an EMBL/GenBank/DDBJ whole genome shotgun (WGS) entry which is preliminary data.</text>
</comment>
<dbReference type="GO" id="GO:0016020">
    <property type="term" value="C:membrane"/>
    <property type="evidence" value="ECO:0007669"/>
    <property type="project" value="InterPro"/>
</dbReference>
<dbReference type="Gene3D" id="1.20.5.1930">
    <property type="match status" value="1"/>
</dbReference>
<accession>A0A9X1NAH3</accession>
<feature type="transmembrane region" description="Helical" evidence="9">
    <location>
        <begin position="97"/>
        <end position="116"/>
    </location>
</feature>
<keyword evidence="13" id="KW-1185">Reference proteome</keyword>
<organism evidence="12 13">
    <name type="scientific">Kineosporia babensis</name>
    <dbReference type="NCBI Taxonomy" id="499548"/>
    <lineage>
        <taxon>Bacteria</taxon>
        <taxon>Bacillati</taxon>
        <taxon>Actinomycetota</taxon>
        <taxon>Actinomycetes</taxon>
        <taxon>Kineosporiales</taxon>
        <taxon>Kineosporiaceae</taxon>
        <taxon>Kineosporia</taxon>
    </lineage>
</organism>
<feature type="domain" description="Signal transduction histidine kinase subgroup 3 dimerisation and phosphoacceptor" evidence="11">
    <location>
        <begin position="179"/>
        <end position="246"/>
    </location>
</feature>
<dbReference type="InterPro" id="IPR003594">
    <property type="entry name" value="HATPase_dom"/>
</dbReference>
<dbReference type="Pfam" id="PF02518">
    <property type="entry name" value="HATPase_c"/>
    <property type="match status" value="1"/>
</dbReference>
<evidence type="ECO:0000256" key="9">
    <source>
        <dbReference type="SAM" id="Phobius"/>
    </source>
</evidence>
<dbReference type="Proteomes" id="UP001138997">
    <property type="component" value="Unassembled WGS sequence"/>
</dbReference>
<evidence type="ECO:0000256" key="3">
    <source>
        <dbReference type="ARBA" id="ARBA00022553"/>
    </source>
</evidence>
<comment type="catalytic activity">
    <reaction evidence="1">
        <text>ATP + protein L-histidine = ADP + protein N-phospho-L-histidine.</text>
        <dbReference type="EC" id="2.7.13.3"/>
    </reaction>
</comment>
<dbReference type="GO" id="GO:0005524">
    <property type="term" value="F:ATP binding"/>
    <property type="evidence" value="ECO:0007669"/>
    <property type="project" value="UniProtKB-KW"/>
</dbReference>
<feature type="transmembrane region" description="Helical" evidence="9">
    <location>
        <begin position="408"/>
        <end position="430"/>
    </location>
</feature>
<keyword evidence="9" id="KW-1133">Transmembrane helix</keyword>
<dbReference type="AlphaFoldDB" id="A0A9X1NAH3"/>
<evidence type="ECO:0000256" key="2">
    <source>
        <dbReference type="ARBA" id="ARBA00012438"/>
    </source>
</evidence>
<keyword evidence="8" id="KW-0902">Two-component regulatory system</keyword>
<dbReference type="Pfam" id="PF07730">
    <property type="entry name" value="HisKA_3"/>
    <property type="match status" value="1"/>
</dbReference>
<dbReference type="RefSeq" id="WP_231439481.1">
    <property type="nucleotide sequence ID" value="NZ_JAJOMB010000003.1"/>
</dbReference>
<feature type="transmembrane region" description="Helical" evidence="9">
    <location>
        <begin position="122"/>
        <end position="148"/>
    </location>
</feature>
<gene>
    <name evidence="12" type="ORF">LR394_06405</name>
</gene>
<dbReference type="PANTHER" id="PTHR24421">
    <property type="entry name" value="NITRATE/NITRITE SENSOR PROTEIN NARX-RELATED"/>
    <property type="match status" value="1"/>
</dbReference>
<evidence type="ECO:0000313" key="12">
    <source>
        <dbReference type="EMBL" id="MCD5310520.1"/>
    </source>
</evidence>
<dbReference type="InterPro" id="IPR050482">
    <property type="entry name" value="Sensor_HK_TwoCompSys"/>
</dbReference>
<dbReference type="PANTHER" id="PTHR24421:SF10">
    <property type="entry name" value="NITRATE_NITRITE SENSOR PROTEIN NARQ"/>
    <property type="match status" value="1"/>
</dbReference>
<keyword evidence="7" id="KW-0067">ATP-binding</keyword>
<evidence type="ECO:0000259" key="11">
    <source>
        <dbReference type="Pfam" id="PF07730"/>
    </source>
</evidence>
<feature type="transmembrane region" description="Helical" evidence="9">
    <location>
        <begin position="6"/>
        <end position="27"/>
    </location>
</feature>
<feature type="transmembrane region" description="Helical" evidence="9">
    <location>
        <begin position="64"/>
        <end position="85"/>
    </location>
</feature>
<dbReference type="Gene3D" id="3.30.565.10">
    <property type="entry name" value="Histidine kinase-like ATPase, C-terminal domain"/>
    <property type="match status" value="1"/>
</dbReference>
<feature type="transmembrane region" description="Helical" evidence="9">
    <location>
        <begin position="39"/>
        <end position="58"/>
    </location>
</feature>
<dbReference type="CDD" id="cd16917">
    <property type="entry name" value="HATPase_UhpB-NarQ-NarX-like"/>
    <property type="match status" value="1"/>
</dbReference>
<dbReference type="InterPro" id="IPR011712">
    <property type="entry name" value="Sig_transdc_His_kin_sub3_dim/P"/>
</dbReference>
<sequence length="515" mass="54583">MSRLRLAFEVGLVLVFGTGSIAVALRFTDNLLGGNPQTALGFAVLAFLAWAVVLPLRLVRPLTALVLGGLLSIPLGSTGLVMIPLSAAVGYRVRRKVPLALAYLAVFACGITGVGLSGGLSWLTVFLFALAQFSAYVVLPGTVGAMAAQRRLLVMTMHQRNVELHAERQAIEGQAQARERNRIAAELHDSLGHRLTLLSLYTGGLAQAPELAALSPERRQALDLVRDTSGQAMGELRQILKILHQDASDDAGGRSLAEVEETVASARATGTQVELVRAGEPRPLPLLAEHAAYRVVQEGLTNALKHAGGAPIRVEVRYAEEELFVEVRNGPGRPYAGQSSGQGLAGLAERVRLAGGVLTSGPVIDASSGGGFRISAVLPYNAEIPDALAPKTGDFPEEIKRNTRRQRLGVLTVITAVVLSLGSCVGALVVPDPVSSDDVAAELVSEPVSQQQFDELRIGEAATGLPEPWHTEESGGKVCSYYTAAADVESDDPLIDEIDFEFCFLDGKLVSKDKL</sequence>
<dbReference type="GO" id="GO:0000155">
    <property type="term" value="F:phosphorelay sensor kinase activity"/>
    <property type="evidence" value="ECO:0007669"/>
    <property type="project" value="InterPro"/>
</dbReference>
<dbReference type="InterPro" id="IPR036890">
    <property type="entry name" value="HATPase_C_sf"/>
</dbReference>
<reference evidence="12" key="1">
    <citation type="submission" date="2021-11" db="EMBL/GenBank/DDBJ databases">
        <title>Streptomyces corallinus and Kineosporia corallina sp. nov., two new coral-derived marine actinobacteria.</title>
        <authorList>
            <person name="Buangrab K."/>
            <person name="Sutthacheep M."/>
            <person name="Yeemin T."/>
            <person name="Harunari E."/>
            <person name="Igarashi Y."/>
            <person name="Sripreechasak P."/>
            <person name="Kanchanasin P."/>
            <person name="Tanasupawat S."/>
            <person name="Phongsopitanun W."/>
        </authorList>
    </citation>
    <scope>NUCLEOTIDE SEQUENCE</scope>
    <source>
        <strain evidence="12">JCM 31032</strain>
    </source>
</reference>
<evidence type="ECO:0000256" key="8">
    <source>
        <dbReference type="ARBA" id="ARBA00023012"/>
    </source>
</evidence>
<keyword evidence="6 12" id="KW-0418">Kinase</keyword>
<keyword evidence="9" id="KW-0472">Membrane</keyword>
<evidence type="ECO:0000256" key="4">
    <source>
        <dbReference type="ARBA" id="ARBA00022679"/>
    </source>
</evidence>
<feature type="domain" description="Histidine kinase/HSP90-like ATPase" evidence="10">
    <location>
        <begin position="291"/>
        <end position="380"/>
    </location>
</feature>
<dbReference type="EC" id="2.7.13.3" evidence="2"/>
<dbReference type="EMBL" id="JAJOMB010000003">
    <property type="protein sequence ID" value="MCD5310520.1"/>
    <property type="molecule type" value="Genomic_DNA"/>
</dbReference>
<keyword evidence="5" id="KW-0547">Nucleotide-binding</keyword>
<protein>
    <recommendedName>
        <fullName evidence="2">histidine kinase</fullName>
        <ecNumber evidence="2">2.7.13.3</ecNumber>
    </recommendedName>
</protein>
<dbReference type="SUPFAM" id="SSF55874">
    <property type="entry name" value="ATPase domain of HSP90 chaperone/DNA topoisomerase II/histidine kinase"/>
    <property type="match status" value="1"/>
</dbReference>
<keyword evidence="3" id="KW-0597">Phosphoprotein</keyword>
<name>A0A9X1NAH3_9ACTN</name>
<evidence type="ECO:0000256" key="5">
    <source>
        <dbReference type="ARBA" id="ARBA00022741"/>
    </source>
</evidence>
<evidence type="ECO:0000259" key="10">
    <source>
        <dbReference type="Pfam" id="PF02518"/>
    </source>
</evidence>
<proteinExistence type="predicted"/>
<evidence type="ECO:0000256" key="1">
    <source>
        <dbReference type="ARBA" id="ARBA00000085"/>
    </source>
</evidence>